<dbReference type="AlphaFoldDB" id="A0A9N7YKH9"/>
<protein>
    <submittedName>
        <fullName evidence="1">Uncharacterized protein</fullName>
    </submittedName>
</protein>
<proteinExistence type="predicted"/>
<accession>A0A9N7YKH9</accession>
<keyword evidence="2" id="KW-1185">Reference proteome</keyword>
<dbReference type="EMBL" id="CADEAL010001224">
    <property type="protein sequence ID" value="CAB1430322.1"/>
    <property type="molecule type" value="Genomic_DNA"/>
</dbReference>
<gene>
    <name evidence="1" type="ORF">PLEPLA_LOCUS18304</name>
</gene>
<reference evidence="1" key="1">
    <citation type="submission" date="2020-03" db="EMBL/GenBank/DDBJ databases">
        <authorList>
            <person name="Weist P."/>
        </authorList>
    </citation>
    <scope>NUCLEOTIDE SEQUENCE</scope>
</reference>
<name>A0A9N7YKH9_PLEPL</name>
<comment type="caution">
    <text evidence="1">The sequence shown here is derived from an EMBL/GenBank/DDBJ whole genome shotgun (WGS) entry which is preliminary data.</text>
</comment>
<dbReference type="Proteomes" id="UP001153269">
    <property type="component" value="Unassembled WGS sequence"/>
</dbReference>
<evidence type="ECO:0000313" key="2">
    <source>
        <dbReference type="Proteomes" id="UP001153269"/>
    </source>
</evidence>
<evidence type="ECO:0000313" key="1">
    <source>
        <dbReference type="EMBL" id="CAB1430322.1"/>
    </source>
</evidence>
<sequence length="105" mass="12104">MSENSCRSCDSVLLQLKEQSDAHTSRQLYGGGWMEAVRGSSVRRPCQEQLQPGACFWNKEKKKHCCFLTLRDERKGLLWNFLRNLYRTAPLPGLCILPPWYIVSA</sequence>
<organism evidence="1 2">
    <name type="scientific">Pleuronectes platessa</name>
    <name type="common">European plaice</name>
    <dbReference type="NCBI Taxonomy" id="8262"/>
    <lineage>
        <taxon>Eukaryota</taxon>
        <taxon>Metazoa</taxon>
        <taxon>Chordata</taxon>
        <taxon>Craniata</taxon>
        <taxon>Vertebrata</taxon>
        <taxon>Euteleostomi</taxon>
        <taxon>Actinopterygii</taxon>
        <taxon>Neopterygii</taxon>
        <taxon>Teleostei</taxon>
        <taxon>Neoteleostei</taxon>
        <taxon>Acanthomorphata</taxon>
        <taxon>Carangaria</taxon>
        <taxon>Pleuronectiformes</taxon>
        <taxon>Pleuronectoidei</taxon>
        <taxon>Pleuronectidae</taxon>
        <taxon>Pleuronectes</taxon>
    </lineage>
</organism>